<dbReference type="SUPFAM" id="SSF158682">
    <property type="entry name" value="TerB-like"/>
    <property type="match status" value="1"/>
</dbReference>
<sequence precursor="true">MRRALAKLFAILCSLGFAAEAFARAGGGGSFGGGGGGGGFSGGGGSGGGGGGGELIAGLIWLCIHYPVIGYPLVLIIIAIFIGVPVFGERAKTLRQFRSGRRLQENRLRERALTDIKSRDPEFDWNELAGRLDSAFCKIQDAWSRQDLAPVRAFISDGIAERFQLQIDMQKADGERNEMSNVSVYSTEIAAAFCDEQFDTLHVRIEASAVDQTLSISSGRRIRGSSSPERFVEYWSYHRRRGVKSLERPGAIEGNCPNCGSGLTIIDRGRCPACRSVVNSGEHDWVLAEITQESEWIVPPPTPAYEGLEEIHRRDPGFCLQHVEDRASVMFWRLRSAEYFGDFDYIRPVVDTDFADKLERTYRAQPSRWSNPAVGAVEVIAVTSGENESKERGRTDQIRVMIRWSGQRFAVKDGQNAELLRSQVIRTEVFVLERSVGVASSEWQVFSSADCSDCGAPLELGHAAQCGFCGAVLNDGQHGWILAGIEPYTATDSFRQVRQLQKSADSLALPIVDPAAMFSLATQIVMADDELSSTERKALVALGKKHGLSREKMQALSNEAVRAKQDGEQSHFNRHTDRQEGRAILEILVDLALSDGIISRGESRLLAHLAESMGFSAADARLIASQRKQQLRVQLRNERRAARRSRRKDRGSRNDTPHRGHGPAAPDEASSHSEAGREADGSQNESVLSR</sequence>
<feature type="transmembrane region" description="Helical" evidence="2">
    <location>
        <begin position="69"/>
        <end position="88"/>
    </location>
</feature>
<reference evidence="5 6" key="1">
    <citation type="submission" date="2019-02" db="EMBL/GenBank/DDBJ databases">
        <title>Deep-cultivation of Planctomycetes and their phenomic and genomic characterization uncovers novel biology.</title>
        <authorList>
            <person name="Wiegand S."/>
            <person name="Jogler M."/>
            <person name="Boedeker C."/>
            <person name="Pinto D."/>
            <person name="Vollmers J."/>
            <person name="Rivas-Marin E."/>
            <person name="Kohn T."/>
            <person name="Peeters S.H."/>
            <person name="Heuer A."/>
            <person name="Rast P."/>
            <person name="Oberbeckmann S."/>
            <person name="Bunk B."/>
            <person name="Jeske O."/>
            <person name="Meyerdierks A."/>
            <person name="Storesund J.E."/>
            <person name="Kallscheuer N."/>
            <person name="Luecker S."/>
            <person name="Lage O.M."/>
            <person name="Pohl T."/>
            <person name="Merkel B.J."/>
            <person name="Hornburger P."/>
            <person name="Mueller R.-W."/>
            <person name="Bruemmer F."/>
            <person name="Labrenz M."/>
            <person name="Spormann A.M."/>
            <person name="Op den Camp H."/>
            <person name="Overmann J."/>
            <person name="Amann R."/>
            <person name="Jetten M.S.M."/>
            <person name="Mascher T."/>
            <person name="Medema M.H."/>
            <person name="Devos D.P."/>
            <person name="Kaster A.-K."/>
            <person name="Ovreas L."/>
            <person name="Rohde M."/>
            <person name="Galperin M.Y."/>
            <person name="Jogler C."/>
        </authorList>
    </citation>
    <scope>NUCLEOTIDE SEQUENCE [LARGE SCALE GENOMIC DNA]</scope>
    <source>
        <strain evidence="5 6">Pan189</strain>
    </source>
</reference>
<dbReference type="InterPro" id="IPR007379">
    <property type="entry name" value="Tim44-like_dom"/>
</dbReference>
<protein>
    <submittedName>
        <fullName evidence="5">Dna-J like membrane chaperone protein</fullName>
    </submittedName>
</protein>
<name>A0A517R1U1_9PLAN</name>
<feature type="compositionally biased region" description="Basic residues" evidence="1">
    <location>
        <begin position="641"/>
        <end position="650"/>
    </location>
</feature>
<dbReference type="SUPFAM" id="SSF54427">
    <property type="entry name" value="NTF2-like"/>
    <property type="match status" value="1"/>
</dbReference>
<evidence type="ECO:0000256" key="3">
    <source>
        <dbReference type="SAM" id="SignalP"/>
    </source>
</evidence>
<keyword evidence="6" id="KW-1185">Reference proteome</keyword>
<dbReference type="Pfam" id="PF05099">
    <property type="entry name" value="TerB"/>
    <property type="match status" value="1"/>
</dbReference>
<dbReference type="InterPro" id="IPR029024">
    <property type="entry name" value="TerB-like"/>
</dbReference>
<proteinExistence type="predicted"/>
<feature type="signal peptide" evidence="3">
    <location>
        <begin position="1"/>
        <end position="23"/>
    </location>
</feature>
<dbReference type="EMBL" id="CP036268">
    <property type="protein sequence ID" value="QDT37813.1"/>
    <property type="molecule type" value="Genomic_DNA"/>
</dbReference>
<evidence type="ECO:0000259" key="4">
    <source>
        <dbReference type="SMART" id="SM00978"/>
    </source>
</evidence>
<dbReference type="Gene3D" id="3.10.450.240">
    <property type="match status" value="1"/>
</dbReference>
<feature type="domain" description="Tim44-like" evidence="4">
    <location>
        <begin position="109"/>
        <end position="292"/>
    </location>
</feature>
<dbReference type="KEGG" id="svp:Pan189_21950"/>
<dbReference type="Gene3D" id="1.10.3680.10">
    <property type="entry name" value="TerB-like"/>
    <property type="match status" value="1"/>
</dbReference>
<feature type="region of interest" description="Disordered" evidence="1">
    <location>
        <begin position="631"/>
        <end position="690"/>
    </location>
</feature>
<keyword evidence="2" id="KW-1133">Transmembrane helix</keyword>
<evidence type="ECO:0000313" key="5">
    <source>
        <dbReference type="EMBL" id="QDT37813.1"/>
    </source>
</evidence>
<feature type="compositionally biased region" description="Polar residues" evidence="1">
    <location>
        <begin position="681"/>
        <end position="690"/>
    </location>
</feature>
<keyword evidence="2" id="KW-0472">Membrane</keyword>
<evidence type="ECO:0000256" key="2">
    <source>
        <dbReference type="SAM" id="Phobius"/>
    </source>
</evidence>
<dbReference type="SMART" id="SM00978">
    <property type="entry name" value="Tim44"/>
    <property type="match status" value="1"/>
</dbReference>
<feature type="compositionally biased region" description="Basic and acidic residues" evidence="1">
    <location>
        <begin position="669"/>
        <end position="680"/>
    </location>
</feature>
<dbReference type="AlphaFoldDB" id="A0A517R1U1"/>
<evidence type="ECO:0000256" key="1">
    <source>
        <dbReference type="SAM" id="MobiDB-lite"/>
    </source>
</evidence>
<gene>
    <name evidence="5" type="ORF">Pan189_21950</name>
</gene>
<dbReference type="Pfam" id="PF04280">
    <property type="entry name" value="Tim44"/>
    <property type="match status" value="1"/>
</dbReference>
<dbReference type="InterPro" id="IPR032710">
    <property type="entry name" value="NTF2-like_dom_sf"/>
</dbReference>
<dbReference type="Proteomes" id="UP000317318">
    <property type="component" value="Chromosome"/>
</dbReference>
<dbReference type="PANTHER" id="PTHR41542:SF1">
    <property type="entry name" value="BLL5807 PROTEIN"/>
    <property type="match status" value="1"/>
</dbReference>
<organism evidence="5 6">
    <name type="scientific">Stratiformator vulcanicus</name>
    <dbReference type="NCBI Taxonomy" id="2527980"/>
    <lineage>
        <taxon>Bacteria</taxon>
        <taxon>Pseudomonadati</taxon>
        <taxon>Planctomycetota</taxon>
        <taxon>Planctomycetia</taxon>
        <taxon>Planctomycetales</taxon>
        <taxon>Planctomycetaceae</taxon>
        <taxon>Stratiformator</taxon>
    </lineage>
</organism>
<dbReference type="RefSeq" id="WP_145363901.1">
    <property type="nucleotide sequence ID" value="NZ_CP036268.1"/>
</dbReference>
<dbReference type="PANTHER" id="PTHR41542">
    <property type="entry name" value="BLL5807 PROTEIN"/>
    <property type="match status" value="1"/>
</dbReference>
<keyword evidence="3" id="KW-0732">Signal</keyword>
<dbReference type="InterPro" id="IPR007791">
    <property type="entry name" value="DjlA_N"/>
</dbReference>
<feature type="chain" id="PRO_5022027300" evidence="3">
    <location>
        <begin position="24"/>
        <end position="690"/>
    </location>
</feature>
<keyword evidence="2" id="KW-0812">Transmembrane</keyword>
<evidence type="ECO:0000313" key="6">
    <source>
        <dbReference type="Proteomes" id="UP000317318"/>
    </source>
</evidence>
<dbReference type="OrthoDB" id="9780873at2"/>
<accession>A0A517R1U1</accession>